<comment type="caution">
    <text evidence="2">The sequence shown here is derived from an EMBL/GenBank/DDBJ whole genome shotgun (WGS) entry which is preliminary data.</text>
</comment>
<dbReference type="Proteomes" id="UP000499080">
    <property type="component" value="Unassembled WGS sequence"/>
</dbReference>
<dbReference type="EMBL" id="BGPR01186827">
    <property type="protein sequence ID" value="GBM79561.1"/>
    <property type="molecule type" value="Genomic_DNA"/>
</dbReference>
<dbReference type="EMBL" id="BGPR01186817">
    <property type="protein sequence ID" value="GBM79527.1"/>
    <property type="molecule type" value="Genomic_DNA"/>
</dbReference>
<organism evidence="2 5">
    <name type="scientific">Araneus ventricosus</name>
    <name type="common">Orbweaver spider</name>
    <name type="synonym">Epeira ventricosa</name>
    <dbReference type="NCBI Taxonomy" id="182803"/>
    <lineage>
        <taxon>Eukaryota</taxon>
        <taxon>Metazoa</taxon>
        <taxon>Ecdysozoa</taxon>
        <taxon>Arthropoda</taxon>
        <taxon>Chelicerata</taxon>
        <taxon>Arachnida</taxon>
        <taxon>Araneae</taxon>
        <taxon>Araneomorphae</taxon>
        <taxon>Entelegynae</taxon>
        <taxon>Araneoidea</taxon>
        <taxon>Araneidae</taxon>
        <taxon>Araneus</taxon>
    </lineage>
</organism>
<gene>
    <name evidence="2" type="ORF">AVEN_10468_1</name>
    <name evidence="4" type="ORF">AVEN_202987_1</name>
    <name evidence="1" type="ORF">AVEN_226912_1</name>
    <name evidence="3" type="ORF">AVEN_84733_1</name>
</gene>
<evidence type="ECO:0000313" key="3">
    <source>
        <dbReference type="EMBL" id="GBM79582.1"/>
    </source>
</evidence>
<proteinExistence type="predicted"/>
<keyword evidence="5" id="KW-1185">Reference proteome</keyword>
<evidence type="ECO:0000313" key="5">
    <source>
        <dbReference type="Proteomes" id="UP000499080"/>
    </source>
</evidence>
<name>A0A4Y2INY6_ARAVE</name>
<evidence type="ECO:0000313" key="1">
    <source>
        <dbReference type="EMBL" id="GBM79527.1"/>
    </source>
</evidence>
<dbReference type="EMBL" id="BGPR01186834">
    <property type="protein sequence ID" value="GBM79582.1"/>
    <property type="molecule type" value="Genomic_DNA"/>
</dbReference>
<evidence type="ECO:0000313" key="2">
    <source>
        <dbReference type="EMBL" id="GBM79561.1"/>
    </source>
</evidence>
<protein>
    <submittedName>
        <fullName evidence="2">Uncharacterized protein</fullName>
    </submittedName>
</protein>
<reference evidence="2 5" key="1">
    <citation type="journal article" date="2019" name="Sci. Rep.">
        <title>Orb-weaving spider Araneus ventricosus genome elucidates the spidroin gene catalogue.</title>
        <authorList>
            <person name="Kono N."/>
            <person name="Nakamura H."/>
            <person name="Ohtoshi R."/>
            <person name="Moran D.A.P."/>
            <person name="Shinohara A."/>
            <person name="Yoshida Y."/>
            <person name="Fujiwara M."/>
            <person name="Mori M."/>
            <person name="Tomita M."/>
            <person name="Arakawa K."/>
        </authorList>
    </citation>
    <scope>NUCLEOTIDE SEQUENCE [LARGE SCALE GENOMIC DNA]</scope>
</reference>
<evidence type="ECO:0000313" key="4">
    <source>
        <dbReference type="EMBL" id="GBM79624.1"/>
    </source>
</evidence>
<accession>A0A4Y2INY6</accession>
<dbReference type="AlphaFoldDB" id="A0A4Y2INY6"/>
<sequence>MGPTHAQCVNLCVARYFFSSTSSSSSQWLRNPRNCSFLGTIDGSAVGGEGRLLRALNDGTERLNGSRQAHKDVGVGCDSYWHTGEMRTAFLL</sequence>
<dbReference type="EMBL" id="BGPR01186848">
    <property type="protein sequence ID" value="GBM79624.1"/>
    <property type="molecule type" value="Genomic_DNA"/>
</dbReference>